<dbReference type="EMBL" id="BJYZ01000020">
    <property type="protein sequence ID" value="GEO40196.1"/>
    <property type="molecule type" value="Genomic_DNA"/>
</dbReference>
<feature type="region of interest" description="Disordered" evidence="4">
    <location>
        <begin position="1"/>
        <end position="33"/>
    </location>
</feature>
<evidence type="ECO:0000256" key="4">
    <source>
        <dbReference type="SAM" id="MobiDB-lite"/>
    </source>
</evidence>
<dbReference type="InterPro" id="IPR005311">
    <property type="entry name" value="PBP_dimer"/>
</dbReference>
<evidence type="ECO:0000313" key="7">
    <source>
        <dbReference type="EMBL" id="GEO40196.1"/>
    </source>
</evidence>
<sequence>MTAMHEQPGWTATEREAAPTQTAARPRAGSRAAHALETAKSRLMVTMAIFSLAFGAVGIKLVDATVMSQGGDTGLAQAASAHAIPASRADIVDRNGVLLASSLATASLHADPKLIINPVEATQKLVSVLQGLDYNDTLSKLKSDKRFVWIRRNLNPREHYEVNRLGIPGVYFQREERRVYPNANLTAHVVGFTGVDNSGLMGIEQSFDKQLRASSEPIQLSLDVRLQHIVKREIQAAVDEFQALGGAGMIMDVKTGEVLAMVSLPDFDPHAPTSDENARFNRNTLGVYEMGSTFKIFNSALALESGKIHMGDSFDATKSIRVGRFSISDYHGKNRWLTVPEVFMYSSNIGSVRMAMEVGTPAQRALMDKLGLLKRSPVEIPEVGAPMVPNPWRDASTMTIAFGHGLSVSPVQMASAAGAAMNGGILHPATLLKRAPDAEIPGVRVISPQTSDQIRRLMRLVVTQGTATGAAAPGYVVGGKTGTAEKTSGHGYAKKALLSSFVGGFPINDPRYLVLAMIDEPKGNKRTFGYATGGWVAAPLAGRIIRQVGPLMGINPIDENLPEIRNATEIHLNPRGSTLASY</sequence>
<dbReference type="Pfam" id="PF00905">
    <property type="entry name" value="Transpeptidase"/>
    <property type="match status" value="1"/>
</dbReference>
<comment type="subcellular location">
    <subcellularLocation>
        <location evidence="1">Membrane</location>
    </subcellularLocation>
</comment>
<keyword evidence="2" id="KW-0121">Carboxypeptidase</keyword>
<dbReference type="InterPro" id="IPR050515">
    <property type="entry name" value="Beta-lactam/transpept"/>
</dbReference>
<name>A0A512DUR6_9PROT</name>
<dbReference type="Gene3D" id="3.90.1310.10">
    <property type="entry name" value="Penicillin-binding protein 2a (Domain 2)"/>
    <property type="match status" value="1"/>
</dbReference>
<keyword evidence="8" id="KW-1185">Reference proteome</keyword>
<evidence type="ECO:0000256" key="2">
    <source>
        <dbReference type="ARBA" id="ARBA00022645"/>
    </source>
</evidence>
<evidence type="ECO:0000313" key="8">
    <source>
        <dbReference type="Proteomes" id="UP000321523"/>
    </source>
</evidence>
<dbReference type="PANTHER" id="PTHR30627">
    <property type="entry name" value="PEPTIDOGLYCAN D,D-TRANSPEPTIDASE"/>
    <property type="match status" value="1"/>
</dbReference>
<dbReference type="Gene3D" id="1.10.150.770">
    <property type="match status" value="1"/>
</dbReference>
<dbReference type="InterPro" id="IPR012338">
    <property type="entry name" value="Beta-lactam/transpept-like"/>
</dbReference>
<keyword evidence="2" id="KW-0645">Protease</keyword>
<organism evidence="7 8">
    <name type="scientific">Skermanella aerolata</name>
    <dbReference type="NCBI Taxonomy" id="393310"/>
    <lineage>
        <taxon>Bacteria</taxon>
        <taxon>Pseudomonadati</taxon>
        <taxon>Pseudomonadota</taxon>
        <taxon>Alphaproteobacteria</taxon>
        <taxon>Rhodospirillales</taxon>
        <taxon>Azospirillaceae</taxon>
        <taxon>Skermanella</taxon>
    </lineage>
</organism>
<dbReference type="GO" id="GO:0071555">
    <property type="term" value="P:cell wall organization"/>
    <property type="evidence" value="ECO:0007669"/>
    <property type="project" value="TreeGrafter"/>
</dbReference>
<dbReference type="Proteomes" id="UP000321523">
    <property type="component" value="Unassembled WGS sequence"/>
</dbReference>
<dbReference type="GO" id="GO:0008658">
    <property type="term" value="F:penicillin binding"/>
    <property type="evidence" value="ECO:0007669"/>
    <property type="project" value="InterPro"/>
</dbReference>
<gene>
    <name evidence="7" type="ORF">SAE02_43440</name>
</gene>
<reference evidence="7 8" key="1">
    <citation type="submission" date="2019-07" db="EMBL/GenBank/DDBJ databases">
        <title>Whole genome shotgun sequence of Skermanella aerolata NBRC 106429.</title>
        <authorList>
            <person name="Hosoyama A."/>
            <person name="Uohara A."/>
            <person name="Ohji S."/>
            <person name="Ichikawa N."/>
        </authorList>
    </citation>
    <scope>NUCLEOTIDE SEQUENCE [LARGE SCALE GENOMIC DNA]</scope>
    <source>
        <strain evidence="7 8">NBRC 106429</strain>
    </source>
</reference>
<dbReference type="AlphaFoldDB" id="A0A512DUR6"/>
<dbReference type="SUPFAM" id="SSF56519">
    <property type="entry name" value="Penicillin binding protein dimerisation domain"/>
    <property type="match status" value="1"/>
</dbReference>
<dbReference type="GO" id="GO:0004180">
    <property type="term" value="F:carboxypeptidase activity"/>
    <property type="evidence" value="ECO:0007669"/>
    <property type="project" value="UniProtKB-KW"/>
</dbReference>
<feature type="domain" description="Penicillin-binding protein dimerisation" evidence="6">
    <location>
        <begin position="84"/>
        <end position="222"/>
    </location>
</feature>
<dbReference type="SUPFAM" id="SSF56601">
    <property type="entry name" value="beta-lactamase/transpeptidase-like"/>
    <property type="match status" value="1"/>
</dbReference>
<proteinExistence type="predicted"/>
<evidence type="ECO:0000256" key="1">
    <source>
        <dbReference type="ARBA" id="ARBA00004370"/>
    </source>
</evidence>
<feature type="compositionally biased region" description="Low complexity" evidence="4">
    <location>
        <begin position="18"/>
        <end position="27"/>
    </location>
</feature>
<dbReference type="PANTHER" id="PTHR30627:SF1">
    <property type="entry name" value="PEPTIDOGLYCAN D,D-TRANSPEPTIDASE FTSI"/>
    <property type="match status" value="1"/>
</dbReference>
<keyword evidence="2" id="KW-0378">Hydrolase</keyword>
<dbReference type="Gene3D" id="3.40.710.10">
    <property type="entry name" value="DD-peptidase/beta-lactamase superfamily"/>
    <property type="match status" value="1"/>
</dbReference>
<keyword evidence="7" id="KW-0808">Transferase</keyword>
<comment type="caution">
    <text evidence="7">The sequence shown here is derived from an EMBL/GenBank/DDBJ whole genome shotgun (WGS) entry which is preliminary data.</text>
</comment>
<dbReference type="GO" id="GO:0016740">
    <property type="term" value="F:transferase activity"/>
    <property type="evidence" value="ECO:0007669"/>
    <property type="project" value="UniProtKB-KW"/>
</dbReference>
<dbReference type="InterPro" id="IPR001460">
    <property type="entry name" value="PCN-bd_Tpept"/>
</dbReference>
<keyword evidence="3" id="KW-0472">Membrane</keyword>
<dbReference type="Gene3D" id="3.30.450.330">
    <property type="match status" value="1"/>
</dbReference>
<dbReference type="InterPro" id="IPR036138">
    <property type="entry name" value="PBP_dimer_sf"/>
</dbReference>
<evidence type="ECO:0000259" key="5">
    <source>
        <dbReference type="Pfam" id="PF00905"/>
    </source>
</evidence>
<dbReference type="Pfam" id="PF03717">
    <property type="entry name" value="PBP_dimer"/>
    <property type="match status" value="1"/>
</dbReference>
<protein>
    <submittedName>
        <fullName evidence="7">Peptidoglycan glycosyltransferase</fullName>
    </submittedName>
</protein>
<dbReference type="GO" id="GO:0005886">
    <property type="term" value="C:plasma membrane"/>
    <property type="evidence" value="ECO:0007669"/>
    <property type="project" value="TreeGrafter"/>
</dbReference>
<evidence type="ECO:0000259" key="6">
    <source>
        <dbReference type="Pfam" id="PF03717"/>
    </source>
</evidence>
<dbReference type="RefSeq" id="WP_244619600.1">
    <property type="nucleotide sequence ID" value="NZ_BJYZ01000020.1"/>
</dbReference>
<evidence type="ECO:0000256" key="3">
    <source>
        <dbReference type="ARBA" id="ARBA00023136"/>
    </source>
</evidence>
<feature type="domain" description="Penicillin-binding protein transpeptidase" evidence="5">
    <location>
        <begin position="246"/>
        <end position="545"/>
    </location>
</feature>
<accession>A0A512DUR6</accession>